<comment type="caution">
    <text evidence="5">The sequence shown here is derived from an EMBL/GenBank/DDBJ whole genome shotgun (WGS) entry which is preliminary data.</text>
</comment>
<feature type="region of interest" description="Disordered" evidence="2">
    <location>
        <begin position="19"/>
        <end position="39"/>
    </location>
</feature>
<keyword evidence="6" id="KW-1185">Reference proteome</keyword>
<feature type="region of interest" description="Disordered" evidence="2">
    <location>
        <begin position="1178"/>
        <end position="1215"/>
    </location>
</feature>
<feature type="compositionally biased region" description="Polar residues" evidence="2">
    <location>
        <begin position="1648"/>
        <end position="1682"/>
    </location>
</feature>
<dbReference type="InterPro" id="IPR044798">
    <property type="entry name" value="EAF1A/B"/>
</dbReference>
<feature type="compositionally biased region" description="Gly residues" evidence="2">
    <location>
        <begin position="22"/>
        <end position="32"/>
    </location>
</feature>
<feature type="region of interest" description="Disordered" evidence="2">
    <location>
        <begin position="1480"/>
        <end position="1501"/>
    </location>
</feature>
<feature type="compositionally biased region" description="Polar residues" evidence="2">
    <location>
        <begin position="1526"/>
        <end position="1553"/>
    </location>
</feature>
<feature type="compositionally biased region" description="Polar residues" evidence="2">
    <location>
        <begin position="1078"/>
        <end position="1106"/>
    </location>
</feature>
<reference evidence="5 6" key="1">
    <citation type="journal article" date="2021" name="Nat. Plants">
        <title>The Taxus genome provides insights into paclitaxel biosynthesis.</title>
        <authorList>
            <person name="Xiong X."/>
            <person name="Gou J."/>
            <person name="Liao Q."/>
            <person name="Li Y."/>
            <person name="Zhou Q."/>
            <person name="Bi G."/>
            <person name="Li C."/>
            <person name="Du R."/>
            <person name="Wang X."/>
            <person name="Sun T."/>
            <person name="Guo L."/>
            <person name="Liang H."/>
            <person name="Lu P."/>
            <person name="Wu Y."/>
            <person name="Zhang Z."/>
            <person name="Ro D.K."/>
            <person name="Shang Y."/>
            <person name="Huang S."/>
            <person name="Yan J."/>
        </authorList>
    </citation>
    <scope>NUCLEOTIDE SEQUENCE [LARGE SCALE GENOMIC DNA]</scope>
    <source>
        <strain evidence="5">Ta-2019</strain>
    </source>
</reference>
<feature type="region of interest" description="Disordered" evidence="2">
    <location>
        <begin position="1078"/>
        <end position="1118"/>
    </location>
</feature>
<dbReference type="InterPro" id="IPR014012">
    <property type="entry name" value="HSA_dom"/>
</dbReference>
<sequence length="2113" mass="228647">IEKENPVPNPGFEHLVNAEQGSMGGGVGGGVGIDSEPSPRRAAIEKAQAELRLEFVVREERRRELEFLEKGGNPLDFKFGDTNSGFLPPSPTDPLAEQYSTRGLNTADNFAGDTEVVDAERGTFSCDGKVNAAQEGQTSHVDGSRTETHIKESEDSGGIRMGVKGYARRNKPKGNRYTGHSSLRDSVKSGICDRSPTLAAGIKGVGEARDIESDTHAEKTCNVLSINTTKSTSLNRNGMPEASVQKKQFEINSDMQLRQESSRDAAKIKFEGSHPGCRDGTRTDQVENHKYSAEVDADQDAGLRNIVASMVGHDGEHLCTSLVSDRVNTEIVQNIVIAEQSLDKGHTSCVNESDKRMKVETDCSHKGSFKTAGDMGKLDSLGIISAHMQESLVSHECANATNEKTSMSERMPESKITDNTKEAAEPNCTDLHMKRRNSKPDDRYIGTSDVMIKTEEGLPASTFMQAEIPRITTNQDVKVRFSPQLLENKEERQFGGISSSLKGVVHPQSKFSMAVSVPSKKHSGVNLPLEKGKNSASNTEAECPKANLSATAKRTHEDLILDSAKILKARLKKNAELAKTKPFLEPPRRDSLWDFVLAEMEWMANDFMQERRWKMTAAAQFSHEIAQEIGRAEYREEELYRKQRKGARKIASSVMQFWLAAEALISCRKDRASLMLQKKMSNDEAVQKEIDESDVIMLACNNETKAEESCDISPLQQYAIQYLKYMKNSDNTVQAEAPSTPERLLDAGILEPSWEDQFPEESLFYTIPCGAMEAYRNSVESYWASLENHDGVLQKENMEAWTNADAKAGFSPREHTFCEDDELRVLYLPGAFEGSKATKARKRRKSTMKTMPKTYVGRIPPGESHGFSIGNMAETITGIPSTTMPGKRTASSANLNAGAPIPTKRIRSSTIAARQRAAGSLSGGTPGASGYANKTDVSSGDTSSLQEEFNTLIEGSQSRRSMDIDTCGKSLNSDGVDVSCKTKKKKKSKQYGTGPSSTAMDGAGNLGLTVNGLEYDPKWQQDVTSQLDQREQTKRKFESQGFLASTVLGSSLDHQMTNSQGFVGQSSAKKLKLPKQFSDMSPQAPATISAPSPGASQMSNMSNSSKPIKITTNRDKGRKNKTLKAAANQIGQGIPWSTFEDQALVILVHDVGPNWELVSDIINSSLQIKCIFRKPKDCKERHKSLTERTSGDGGDSPEDSGSSQPYPSTLPGIPKGSARMLLQRLQSPMEEEALQTHFKKIVQIGQQQHARKIQNDNQEQKHRAPIHPSHLVAIQNIVGTFTPLDLCDKPSSNTEIQQAYQIQAPHASGMLNPLGAVSSGQPGSVGIPSLQGTSNQPLSASLAASSAALNAAGASRDMQRFASARPTSVKMDEQQRMQQYNQMVAARSFQTSGVSMSASLSMGLPNSTDRGARMLPGGNAAGMMPGLNRGMSLPRPGYPTIGSPGIMSMVTSGINNILPCNGVGLSTTGSVPSGNISGQGNLIPRSRDSMQMLRPGQSTEDQRQMLMQELQIQPTQGNGQAGAPYSTLSSTFSNQMVSSPTQNYSGQHQMPQGHSNLQNSQLQNANHNQAYIIQLQQRRLLQQQHYAPNSSPLSQSQPHTLSQTKHTISTVPNSSLQQQHSLPQHVLQQQHTSAQQQSKSQSPPTLQHQSPQQSGASSLNTSVLQNAQKRQPSLPQIQGQNYQGAAQSNVVQQSQIQKQHQQRQQQLKHQTQTQQQQKNQLQGQQQQQSRVSKGLERGGMLMQTLSADAGQVNGPQGPVSGNQHPEKDQIVQLVPSQRVFHSPGSLQPGKQLIQGQQGQVPGQIPVSLPQTLTLSQQQKGFLQQSSSKQQSPGSLSTDNHQASVSSPNAAQLQQQVPACQSQSCSVPMASLSSSSQQQRQSIQSQQLVPRKLPHRQSGSDVGLQTASQPSKSCVPQQDQVASQLSSQQGHLTFQVGSNVGGPLNTVSTGPAASLADAVHSNNTVVNSVQWKSGQSIAQTTGMAYNLSSHIGVSGTQISTTVGTSGMLITSSNGNAAVSTTATSGILASGTNIGGISQRQYSTSIGPVHGHNAGAHPPIGARPSPVQQVGVQWQPQQTMSQQQQQQRQAHNGVQNSIHNNLGSAYSEPPTSGPM</sequence>
<dbReference type="EMBL" id="JAHRHJ020000006">
    <property type="protein sequence ID" value="KAH9312154.1"/>
    <property type="molecule type" value="Genomic_DNA"/>
</dbReference>
<evidence type="ECO:0000259" key="4">
    <source>
        <dbReference type="PROSITE" id="PS51204"/>
    </source>
</evidence>
<feature type="compositionally biased region" description="Polar residues" evidence="2">
    <location>
        <begin position="935"/>
        <end position="946"/>
    </location>
</feature>
<evidence type="ECO:0000256" key="1">
    <source>
        <dbReference type="ARBA" id="ARBA00022853"/>
    </source>
</evidence>
<evidence type="ECO:0000256" key="2">
    <source>
        <dbReference type="SAM" id="MobiDB-lite"/>
    </source>
</evidence>
<dbReference type="Proteomes" id="UP000824469">
    <property type="component" value="Unassembled WGS sequence"/>
</dbReference>
<keyword evidence="1" id="KW-0156">Chromatin regulator</keyword>
<feature type="region of interest" description="Disordered" evidence="2">
    <location>
        <begin position="907"/>
        <end position="946"/>
    </location>
</feature>
<feature type="region of interest" description="Disordered" evidence="2">
    <location>
        <begin position="2049"/>
        <end position="2113"/>
    </location>
</feature>
<feature type="region of interest" description="Disordered" evidence="2">
    <location>
        <begin position="135"/>
        <end position="160"/>
    </location>
</feature>
<feature type="region of interest" description="Disordered" evidence="2">
    <location>
        <begin position="1870"/>
        <end position="1925"/>
    </location>
</feature>
<feature type="compositionally biased region" description="Low complexity" evidence="2">
    <location>
        <begin position="1786"/>
        <end position="1836"/>
    </location>
</feature>
<protein>
    <submittedName>
        <fullName evidence="5">Uncharacterized protein</fullName>
    </submittedName>
</protein>
<feature type="compositionally biased region" description="Low complexity" evidence="2">
    <location>
        <begin position="1870"/>
        <end position="1886"/>
    </location>
</feature>
<feature type="compositionally biased region" description="Polar residues" evidence="2">
    <location>
        <begin position="1896"/>
        <end position="1925"/>
    </location>
</feature>
<feature type="compositionally biased region" description="Polar residues" evidence="2">
    <location>
        <begin position="990"/>
        <end position="999"/>
    </location>
</feature>
<dbReference type="Pfam" id="PF07529">
    <property type="entry name" value="HSA"/>
    <property type="match status" value="1"/>
</dbReference>
<dbReference type="SMART" id="SM00573">
    <property type="entry name" value="HSA"/>
    <property type="match status" value="1"/>
</dbReference>
<feature type="compositionally biased region" description="Basic and acidic residues" evidence="2">
    <location>
        <begin position="1178"/>
        <end position="1190"/>
    </location>
</feature>
<evidence type="ECO:0000259" key="3">
    <source>
        <dbReference type="PROSITE" id="PS50090"/>
    </source>
</evidence>
<dbReference type="PANTHER" id="PTHR46774">
    <property type="entry name" value="CHROMATIN MODIFICATION-RELATED PROTEIN EAF1 A-RELATED"/>
    <property type="match status" value="1"/>
</dbReference>
<feature type="non-terminal residue" evidence="5">
    <location>
        <position position="1"/>
    </location>
</feature>
<feature type="compositionally biased region" description="Low complexity" evidence="2">
    <location>
        <begin position="1614"/>
        <end position="1647"/>
    </location>
</feature>
<evidence type="ECO:0000313" key="5">
    <source>
        <dbReference type="EMBL" id="KAH9312154.1"/>
    </source>
</evidence>
<accession>A0AA38L1F6</accession>
<feature type="region of interest" description="Disordered" evidence="2">
    <location>
        <begin position="522"/>
        <end position="541"/>
    </location>
</feature>
<dbReference type="GO" id="GO:0006325">
    <property type="term" value="P:chromatin organization"/>
    <property type="evidence" value="ECO:0007669"/>
    <property type="project" value="UniProtKB-KW"/>
</dbReference>
<feature type="compositionally biased region" description="Polar residues" evidence="2">
    <location>
        <begin position="1837"/>
        <end position="1854"/>
    </location>
</feature>
<feature type="compositionally biased region" description="Low complexity" evidence="2">
    <location>
        <begin position="2062"/>
        <end position="2093"/>
    </location>
</feature>
<feature type="region of interest" description="Disordered" evidence="2">
    <location>
        <begin position="1514"/>
        <end position="1559"/>
    </location>
</feature>
<dbReference type="PROSITE" id="PS50090">
    <property type="entry name" value="MYB_LIKE"/>
    <property type="match status" value="1"/>
</dbReference>
<name>A0AA38L1F6_TAXCH</name>
<dbReference type="Pfam" id="PF13921">
    <property type="entry name" value="Myb_DNA-bind_6"/>
    <property type="match status" value="1"/>
</dbReference>
<gene>
    <name evidence="5" type="ORF">KI387_027189</name>
</gene>
<feature type="compositionally biased region" description="Basic and acidic residues" evidence="2">
    <location>
        <begin position="142"/>
        <end position="154"/>
    </location>
</feature>
<feature type="domain" description="Myb-like" evidence="3">
    <location>
        <begin position="1135"/>
        <end position="1186"/>
    </location>
</feature>
<dbReference type="GO" id="GO:0035267">
    <property type="term" value="C:NuA4 histone acetyltransferase complex"/>
    <property type="evidence" value="ECO:0007669"/>
    <property type="project" value="InterPro"/>
</dbReference>
<feature type="compositionally biased region" description="Low complexity" evidence="2">
    <location>
        <begin position="1683"/>
        <end position="1730"/>
    </location>
</feature>
<dbReference type="PROSITE" id="PS51204">
    <property type="entry name" value="HSA"/>
    <property type="match status" value="1"/>
</dbReference>
<feature type="region of interest" description="Disordered" evidence="2">
    <location>
        <begin position="1780"/>
        <end position="1854"/>
    </location>
</feature>
<feature type="region of interest" description="Disordered" evidence="2">
    <location>
        <begin position="1585"/>
        <end position="1734"/>
    </location>
</feature>
<feature type="compositionally biased region" description="Polar residues" evidence="2">
    <location>
        <begin position="1585"/>
        <end position="1613"/>
    </location>
</feature>
<dbReference type="InterPro" id="IPR001005">
    <property type="entry name" value="SANT/Myb"/>
</dbReference>
<feature type="region of interest" description="Disordered" evidence="2">
    <location>
        <begin position="982"/>
        <end position="1003"/>
    </location>
</feature>
<evidence type="ECO:0000313" key="6">
    <source>
        <dbReference type="Proteomes" id="UP000824469"/>
    </source>
</evidence>
<proteinExistence type="predicted"/>
<feature type="domain" description="HSA" evidence="4">
    <location>
        <begin position="580"/>
        <end position="653"/>
    </location>
</feature>
<organism evidence="5 6">
    <name type="scientific">Taxus chinensis</name>
    <name type="common">Chinese yew</name>
    <name type="synonym">Taxus wallichiana var. chinensis</name>
    <dbReference type="NCBI Taxonomy" id="29808"/>
    <lineage>
        <taxon>Eukaryota</taxon>
        <taxon>Viridiplantae</taxon>
        <taxon>Streptophyta</taxon>
        <taxon>Embryophyta</taxon>
        <taxon>Tracheophyta</taxon>
        <taxon>Spermatophyta</taxon>
        <taxon>Pinopsida</taxon>
        <taxon>Pinidae</taxon>
        <taxon>Conifers II</taxon>
        <taxon>Cupressales</taxon>
        <taxon>Taxaceae</taxon>
        <taxon>Taxus</taxon>
    </lineage>
</organism>
<dbReference type="OMA" id="MGHRKHL"/>
<dbReference type="PANTHER" id="PTHR46774:SF3">
    <property type="entry name" value="CHROMATIN MODIFICATION-RELATED PROTEIN EAF1 A-RELATED"/>
    <property type="match status" value="1"/>
</dbReference>